<reference evidence="2" key="2">
    <citation type="submission" date="2021-03" db="UniProtKB">
        <authorList>
            <consortium name="EnsemblPlants"/>
        </authorList>
    </citation>
    <scope>IDENTIFICATION</scope>
</reference>
<proteinExistence type="predicted"/>
<feature type="compositionally biased region" description="Polar residues" evidence="1">
    <location>
        <begin position="263"/>
        <end position="294"/>
    </location>
</feature>
<evidence type="ECO:0000256" key="1">
    <source>
        <dbReference type="SAM" id="MobiDB-lite"/>
    </source>
</evidence>
<sequence>MEVDDKDLEERLWIKYCTIYTFGTEGITRKTLVEALESPCTDEDEFRQVFVLLMLNVLCPPTCHRLKKKYMHATVVVKHAKKYNWCSLILDELLHAVGSFGKRFYNNGFASGSGGCTLFLSLFYLDRLNRNPLEWNEFSRLKVWTTKEMNKGCKEDRFRTGDFGKKECLDASYGGDVGHPLKVKDCFHAERKIEEDDEVIVDIDDEDLAWITTDVKERITLVKEEYAYQKRKKKKLGEEVVIQEVVHHPVSPVTHELVHDQSIEQPSTTQPSIHQPSKLQPSNQEPSNEINVESASDDHGKPMEEPFLINQVRISHNEDQSDLYQSEVDAIVKKYGVGVEDDVVGHITENVFDGALVYAHIEPLGYRRNANIRVNLAYYR</sequence>
<dbReference type="PANTHER" id="PTHR34835">
    <property type="entry name" value="OS07G0283600 PROTEIN-RELATED"/>
    <property type="match status" value="1"/>
</dbReference>
<keyword evidence="3" id="KW-1185">Reference proteome</keyword>
<organism evidence="2 3">
    <name type="scientific">Chenopodium quinoa</name>
    <name type="common">Quinoa</name>
    <dbReference type="NCBI Taxonomy" id="63459"/>
    <lineage>
        <taxon>Eukaryota</taxon>
        <taxon>Viridiplantae</taxon>
        <taxon>Streptophyta</taxon>
        <taxon>Embryophyta</taxon>
        <taxon>Tracheophyta</taxon>
        <taxon>Spermatophyta</taxon>
        <taxon>Magnoliopsida</taxon>
        <taxon>eudicotyledons</taxon>
        <taxon>Gunneridae</taxon>
        <taxon>Pentapetalae</taxon>
        <taxon>Caryophyllales</taxon>
        <taxon>Chenopodiaceae</taxon>
        <taxon>Chenopodioideae</taxon>
        <taxon>Atripliceae</taxon>
        <taxon>Chenopodium</taxon>
    </lineage>
</organism>
<dbReference type="EnsemblPlants" id="AUR62034042-RA">
    <property type="protein sequence ID" value="AUR62034042-RA:cds"/>
    <property type="gene ID" value="AUR62034042"/>
</dbReference>
<evidence type="ECO:0000313" key="2">
    <source>
        <dbReference type="EnsemblPlants" id="AUR62034042-RA:cds"/>
    </source>
</evidence>
<reference evidence="2" key="1">
    <citation type="journal article" date="2017" name="Nature">
        <title>The genome of Chenopodium quinoa.</title>
        <authorList>
            <person name="Jarvis D.E."/>
            <person name="Ho Y.S."/>
            <person name="Lightfoot D.J."/>
            <person name="Schmoeckel S.M."/>
            <person name="Li B."/>
            <person name="Borm T.J.A."/>
            <person name="Ohyanagi H."/>
            <person name="Mineta K."/>
            <person name="Michell C.T."/>
            <person name="Saber N."/>
            <person name="Kharbatia N.M."/>
            <person name="Rupper R.R."/>
            <person name="Sharp A.R."/>
            <person name="Dally N."/>
            <person name="Boughton B.A."/>
            <person name="Woo Y.H."/>
            <person name="Gao G."/>
            <person name="Schijlen E.G.W.M."/>
            <person name="Guo X."/>
            <person name="Momin A.A."/>
            <person name="Negrao S."/>
            <person name="Al-Babili S."/>
            <person name="Gehring C."/>
            <person name="Roessner U."/>
            <person name="Jung C."/>
            <person name="Murphy K."/>
            <person name="Arold S.T."/>
            <person name="Gojobori T."/>
            <person name="van der Linden C.G."/>
            <person name="van Loo E.N."/>
            <person name="Jellen E.N."/>
            <person name="Maughan P.J."/>
            <person name="Tester M."/>
        </authorList>
    </citation>
    <scope>NUCLEOTIDE SEQUENCE [LARGE SCALE GENOMIC DNA]</scope>
    <source>
        <strain evidence="2">cv. PI 614886</strain>
    </source>
</reference>
<dbReference type="Gramene" id="AUR62034042-RA">
    <property type="protein sequence ID" value="AUR62034042-RA:cds"/>
    <property type="gene ID" value="AUR62034042"/>
</dbReference>
<dbReference type="AlphaFoldDB" id="A0A803MRZ1"/>
<evidence type="ECO:0000313" key="3">
    <source>
        <dbReference type="Proteomes" id="UP000596660"/>
    </source>
</evidence>
<accession>A0A803MRZ1</accession>
<dbReference type="PANTHER" id="PTHR34835:SF34">
    <property type="entry name" value="OS08G0555500 PROTEIN"/>
    <property type="match status" value="1"/>
</dbReference>
<feature type="region of interest" description="Disordered" evidence="1">
    <location>
        <begin position="260"/>
        <end position="303"/>
    </location>
</feature>
<name>A0A803MRZ1_CHEQI</name>
<protein>
    <submittedName>
        <fullName evidence="2">Uncharacterized protein</fullName>
    </submittedName>
</protein>
<dbReference type="Proteomes" id="UP000596660">
    <property type="component" value="Unplaced"/>
</dbReference>